<evidence type="ECO:0008006" key="3">
    <source>
        <dbReference type="Google" id="ProtNLM"/>
    </source>
</evidence>
<organism evidence="1 2">
    <name type="scientific">Mytilus edulis</name>
    <name type="common">Blue mussel</name>
    <dbReference type="NCBI Taxonomy" id="6550"/>
    <lineage>
        <taxon>Eukaryota</taxon>
        <taxon>Metazoa</taxon>
        <taxon>Spiralia</taxon>
        <taxon>Lophotrochozoa</taxon>
        <taxon>Mollusca</taxon>
        <taxon>Bivalvia</taxon>
        <taxon>Autobranchia</taxon>
        <taxon>Pteriomorphia</taxon>
        <taxon>Mytilida</taxon>
        <taxon>Mytiloidea</taxon>
        <taxon>Mytilidae</taxon>
        <taxon>Mytilinae</taxon>
        <taxon>Mytilus</taxon>
    </lineage>
</organism>
<comment type="caution">
    <text evidence="1">The sequence shown here is derived from an EMBL/GenBank/DDBJ whole genome shotgun (WGS) entry which is preliminary data.</text>
</comment>
<accession>A0A8S3V6F1</accession>
<evidence type="ECO:0000313" key="1">
    <source>
        <dbReference type="EMBL" id="CAG2249625.1"/>
    </source>
</evidence>
<dbReference type="Proteomes" id="UP000683360">
    <property type="component" value="Unassembled WGS sequence"/>
</dbReference>
<dbReference type="CDD" id="cd16415">
    <property type="entry name" value="HAD_dREG-2_like"/>
    <property type="match status" value="1"/>
</dbReference>
<name>A0A8S3V6F1_MYTED</name>
<dbReference type="NCBIfam" id="TIGR01549">
    <property type="entry name" value="HAD-SF-IA-v1"/>
    <property type="match status" value="1"/>
</dbReference>
<dbReference type="Pfam" id="PF00702">
    <property type="entry name" value="Hydrolase"/>
    <property type="match status" value="1"/>
</dbReference>
<dbReference type="SFLD" id="SFLDS00003">
    <property type="entry name" value="Haloacid_Dehalogenase"/>
    <property type="match status" value="1"/>
</dbReference>
<dbReference type="InterPro" id="IPR036412">
    <property type="entry name" value="HAD-like_sf"/>
</dbReference>
<dbReference type="InterPro" id="IPR023214">
    <property type="entry name" value="HAD_sf"/>
</dbReference>
<dbReference type="PANTHER" id="PTHR46191">
    <property type="match status" value="1"/>
</dbReference>
<dbReference type="OrthoDB" id="444127at2759"/>
<dbReference type="AlphaFoldDB" id="A0A8S3V6F1"/>
<protein>
    <recommendedName>
        <fullName evidence="3">Haloacid dehalogenase-like hydrolase domain-containing protein 3</fullName>
    </recommendedName>
</protein>
<dbReference type="InterPro" id="IPR044924">
    <property type="entry name" value="HAD-SF_hydro_IA_REG-2-like_cap"/>
</dbReference>
<dbReference type="GO" id="GO:0005634">
    <property type="term" value="C:nucleus"/>
    <property type="evidence" value="ECO:0007669"/>
    <property type="project" value="TreeGrafter"/>
</dbReference>
<dbReference type="EMBL" id="CAJPWZ010002975">
    <property type="protein sequence ID" value="CAG2249625.1"/>
    <property type="molecule type" value="Genomic_DNA"/>
</dbReference>
<dbReference type="PANTHER" id="PTHR46191:SF2">
    <property type="entry name" value="HALOACID DEHALOGENASE-LIKE HYDROLASE DOMAIN-CONTAINING PROTEIN 3"/>
    <property type="match status" value="1"/>
</dbReference>
<keyword evidence="2" id="KW-1185">Reference proteome</keyword>
<sequence length="311" mass="34405">MLTKFKGTSQDCDASFGNLPDGGSQGGYVVFLMGDDGKVNPITWQSKKLRRVVRSTLASEALALADGVDCVISLAALFKELMHNENDLMHTFGEHLSYVAMIKLLTLDVTNTVIRVLGGVGHQTKWKEHNLKYPNYGVSSGITSHAWWNELVKQTFISSGYTDTEALSKVATHLYLHFKTNKGWEVLPNSQNVLQDVKSKGIKLGVISNFDERLETVLSSLGLLHYFDFVLCSRLAGHAKPQPQIYEKALELSGISASDALHVGDHIDNDYTGPRNIGMSSVLLCNNVEKIPDHVDKKFVITNLVDILKFI</sequence>
<dbReference type="PRINTS" id="PR00413">
    <property type="entry name" value="HADHALOGNASE"/>
</dbReference>
<evidence type="ECO:0000313" key="2">
    <source>
        <dbReference type="Proteomes" id="UP000683360"/>
    </source>
</evidence>
<dbReference type="NCBIfam" id="TIGR01509">
    <property type="entry name" value="HAD-SF-IA-v3"/>
    <property type="match status" value="1"/>
</dbReference>
<dbReference type="Gene3D" id="3.40.50.1000">
    <property type="entry name" value="HAD superfamily/HAD-like"/>
    <property type="match status" value="1"/>
</dbReference>
<dbReference type="NCBIfam" id="TIGR02252">
    <property type="entry name" value="DREG-2"/>
    <property type="match status" value="1"/>
</dbReference>
<reference evidence="1" key="1">
    <citation type="submission" date="2021-03" db="EMBL/GenBank/DDBJ databases">
        <authorList>
            <person name="Bekaert M."/>
        </authorList>
    </citation>
    <scope>NUCLEOTIDE SEQUENCE</scope>
</reference>
<dbReference type="SUPFAM" id="SSF56784">
    <property type="entry name" value="HAD-like"/>
    <property type="match status" value="1"/>
</dbReference>
<dbReference type="Gene3D" id="1.10.150.720">
    <property type="entry name" value="Haloacid dehalogenase-like hydrolase"/>
    <property type="match status" value="1"/>
</dbReference>
<dbReference type="InterPro" id="IPR051828">
    <property type="entry name" value="HAD-like_hydrolase_domain"/>
</dbReference>
<gene>
    <name evidence="1" type="ORF">MEDL_61337</name>
</gene>
<proteinExistence type="predicted"/>
<dbReference type="InterPro" id="IPR011949">
    <property type="entry name" value="HAD-SF_hydro_IA_REG-2-like"/>
</dbReference>
<dbReference type="InterPro" id="IPR006439">
    <property type="entry name" value="HAD-SF_hydro_IA"/>
</dbReference>
<dbReference type="SFLD" id="SFLDG01129">
    <property type="entry name" value="C1.5:_HAD__Beta-PGM__Phosphata"/>
    <property type="match status" value="1"/>
</dbReference>